<dbReference type="Gene3D" id="2.60.40.4070">
    <property type="match status" value="1"/>
</dbReference>
<feature type="domain" description="FlgD/Vpr Ig-like" evidence="2">
    <location>
        <begin position="1128"/>
        <end position="1189"/>
    </location>
</feature>
<evidence type="ECO:0000313" key="3">
    <source>
        <dbReference type="EMBL" id="MBI4727301.1"/>
    </source>
</evidence>
<dbReference type="Proteomes" id="UP000736328">
    <property type="component" value="Unassembled WGS sequence"/>
</dbReference>
<proteinExistence type="predicted"/>
<comment type="caution">
    <text evidence="3">The sequence shown here is derived from an EMBL/GenBank/DDBJ whole genome shotgun (WGS) entry which is preliminary data.</text>
</comment>
<dbReference type="NCBIfam" id="TIGR04183">
    <property type="entry name" value="Por_Secre_tail"/>
    <property type="match status" value="1"/>
</dbReference>
<dbReference type="AlphaFoldDB" id="A0A933IA49"/>
<dbReference type="Pfam" id="PF13860">
    <property type="entry name" value="FlgD_ig"/>
    <property type="match status" value="1"/>
</dbReference>
<evidence type="ECO:0000259" key="2">
    <source>
        <dbReference type="Pfam" id="PF13860"/>
    </source>
</evidence>
<feature type="signal peptide" evidence="1">
    <location>
        <begin position="1"/>
        <end position="20"/>
    </location>
</feature>
<dbReference type="InterPro" id="IPR025965">
    <property type="entry name" value="FlgD/Vpr_Ig-like"/>
</dbReference>
<name>A0A933IA49_UNCT6</name>
<dbReference type="InterPro" id="IPR026444">
    <property type="entry name" value="Secre_tail"/>
</dbReference>
<keyword evidence="1" id="KW-0732">Signal</keyword>
<sequence length="1201" mass="129864">MKKIICAIALTLALVLPAQAVRIWRSDLSGYSWNTPSAWVHSDNNGLTWDNSDSTYPNAATDSLITIDSTHIVTVAMPITVDQLLVKGMLTQNATITVNDGPGGDIVVTGAYERLADSLVLNPGAAMIFGPNSYYYHYINGREIPAATWDSLATLYINGVTSTMPTGMDQAFGNIEWSCYGQTVDMTLPGGASFTARNLSVTNTSDTTGMAHGIYLTSGAKPSLTVNNFKISGNSKVILGSGGSRNLHVKGDFATYDPGWLYLTDTLKAGIDTLFLYGNYSHLVAGIGGGGPDSTAIVFCGADTQYYNPGGEILTGYINYQVNPGSVLKIPEGTTFGMGSLGDFALMPGATLAYSDYWGIYPTGQDTGVIRVFGSRNYSQGANYHVYSSTTGPYYTGPGLPDTVNQLTIESYGDQAYLNKDLAVMDTLKLLVNNLRFDGKKLSLFGPIYQTSGNLVSDSLSVLAVMGGNPAGLKLPFGIQRLGTLIVNRPALITTSDSLDIYSGYMQISGKIGSGQLRYKPNAILTYNSTVSDTTSDREFPIINGPLNLTVQTAAALQLHADRTIKGTLTLNGALSTGANILTLDKWGMVVQGAGFVSGHLSKLVPAAADTVINYELGTVGSGKSPVTVRIFNNTVPAFVTAGVYENSHPSVGDGSSCLKKYWSLWGPGLAADACQLTFYYGALDFNPPKYTESAHEPTMVAARYDYTATPGWQLPAIIARNPGTAADGGSVVINHAGNFATNPEFTLARDSAAIFLPPVDTLSFNLAGGAYRMFSVPVSPFDSTISRILGDDLGAYSDTTWRIFGYKPSSDYAEQPYIFSGYGYWLATTNDALIDADGYVLLNTFNQPIDGGWNLIGDPFDTTVTLANITVLWNDTASHSLNFTDSTVNDVVRQKIYNWRDDSPDFENNGVWDSLIPYNVGDQMRPWMGYALYALRPCTLMMERFRGQKSDKPAQAPQCQIDWQLALDVSSGTAVDRGLKLGVSPQASQTYDRLDAEKPPLIFHTVKAFIPHQDWNQGPCRSYQYDFRPPADYIEWPLVIETAQADQPVVLTAQISGELGNEGYLYLLDRRRGKTFDLKTQKIIGFSGSQELAVVYSSKPFDGRTLTPLTFGLGRIGPNPFIQRTTINYQLPQAGLVSMAVYNITGQRVRTLLSQNLPPGYYSQIWDGRNDGGRALSAGVYIVRLSASGRSAAQKIVKLQ</sequence>
<evidence type="ECO:0000313" key="4">
    <source>
        <dbReference type="Proteomes" id="UP000736328"/>
    </source>
</evidence>
<gene>
    <name evidence="3" type="ORF">HY768_08805</name>
</gene>
<protein>
    <submittedName>
        <fullName evidence="3">T9SS type A sorting domain-containing protein</fullName>
    </submittedName>
</protein>
<feature type="chain" id="PRO_5038080675" evidence="1">
    <location>
        <begin position="21"/>
        <end position="1201"/>
    </location>
</feature>
<reference evidence="3" key="1">
    <citation type="submission" date="2020-07" db="EMBL/GenBank/DDBJ databases">
        <title>Huge and variable diversity of episymbiotic CPR bacteria and DPANN archaea in groundwater ecosystems.</title>
        <authorList>
            <person name="He C.Y."/>
            <person name="Keren R."/>
            <person name="Whittaker M."/>
            <person name="Farag I.F."/>
            <person name="Doudna J."/>
            <person name="Cate J.H.D."/>
            <person name="Banfield J.F."/>
        </authorList>
    </citation>
    <scope>NUCLEOTIDE SEQUENCE</scope>
    <source>
        <strain evidence="3">NC_groundwater_1520_Pr4_B-0.1um_53_5</strain>
    </source>
</reference>
<evidence type="ECO:0000256" key="1">
    <source>
        <dbReference type="SAM" id="SignalP"/>
    </source>
</evidence>
<organism evidence="3 4">
    <name type="scientific">candidate division TA06 bacterium</name>
    <dbReference type="NCBI Taxonomy" id="2250710"/>
    <lineage>
        <taxon>Bacteria</taxon>
        <taxon>Bacteria division TA06</taxon>
    </lineage>
</organism>
<accession>A0A933IA49</accession>
<dbReference type="EMBL" id="JACQXR010000115">
    <property type="protein sequence ID" value="MBI4727301.1"/>
    <property type="molecule type" value="Genomic_DNA"/>
</dbReference>